<name>A0A6J5L213_9CAUD</name>
<protein>
    <submittedName>
        <fullName evidence="1">Uncharacterized protein</fullName>
    </submittedName>
</protein>
<organism evidence="1">
    <name type="scientific">uncultured Caudovirales phage</name>
    <dbReference type="NCBI Taxonomy" id="2100421"/>
    <lineage>
        <taxon>Viruses</taxon>
        <taxon>Duplodnaviria</taxon>
        <taxon>Heunggongvirae</taxon>
        <taxon>Uroviricota</taxon>
        <taxon>Caudoviricetes</taxon>
        <taxon>Peduoviridae</taxon>
        <taxon>Maltschvirus</taxon>
        <taxon>Maltschvirus maltsch</taxon>
    </lineage>
</organism>
<proteinExistence type="predicted"/>
<evidence type="ECO:0000313" key="1">
    <source>
        <dbReference type="EMBL" id="CAB4126490.1"/>
    </source>
</evidence>
<accession>A0A6J5L213</accession>
<reference evidence="1" key="1">
    <citation type="submission" date="2020-04" db="EMBL/GenBank/DDBJ databases">
        <authorList>
            <person name="Chiriac C."/>
            <person name="Salcher M."/>
            <person name="Ghai R."/>
            <person name="Kavagutti S V."/>
        </authorList>
    </citation>
    <scope>NUCLEOTIDE SEQUENCE</scope>
</reference>
<sequence length="177" mass="20085">MFTDKTYFKGELAIANKTMASVQDNLNDIIAVRELEYLKKVMGLKLYRAFMEGLSADTPDARWTDIKNGCDFTDECGNLREWSGFVNSNKISPIANYVYYWYLRNQQTFTSGGGEKTSESQNAADADPILKFMRAWNAGADMTLTLQMLLASKVEGEAVYPEFDTNLYGNIEKMSWL</sequence>
<dbReference type="EMBL" id="LR796196">
    <property type="protein sequence ID" value="CAB4126490.1"/>
    <property type="molecule type" value="Genomic_DNA"/>
</dbReference>
<gene>
    <name evidence="1" type="ORF">UFOVP74_44</name>
</gene>